<gene>
    <name evidence="2" type="ORF">HFP15_33495</name>
</gene>
<dbReference type="InterPro" id="IPR046259">
    <property type="entry name" value="DUF6292"/>
</dbReference>
<dbReference type="RefSeq" id="WP_168520991.1">
    <property type="nucleotide sequence ID" value="NZ_JAAXLS010000042.1"/>
</dbReference>
<evidence type="ECO:0000313" key="3">
    <source>
        <dbReference type="Proteomes" id="UP000715441"/>
    </source>
</evidence>
<feature type="domain" description="DUF6292" evidence="1">
    <location>
        <begin position="19"/>
        <end position="106"/>
    </location>
</feature>
<sequence length="137" mass="14820">MMLTKPEERSRVERGLECYVRAVSAQLGLPPTAAVTEVADTAGAYIPLARRSARFPDEDLMLAWNDREGWFVGLDADPGHTPRVIGYLGGPDPLPKPSVVRAFVDDLVAGHWSGPVSPPPHEMTEDVLAARLGSYLG</sequence>
<comment type="caution">
    <text evidence="2">The sequence shown here is derived from an EMBL/GenBank/DDBJ whole genome shotgun (WGS) entry which is preliminary data.</text>
</comment>
<dbReference type="EMBL" id="JAAXLS010000042">
    <property type="protein sequence ID" value="NKQ57787.1"/>
    <property type="molecule type" value="Genomic_DNA"/>
</dbReference>
<reference evidence="2 3" key="1">
    <citation type="submission" date="2020-04" db="EMBL/GenBank/DDBJ databases">
        <title>Novel species.</title>
        <authorList>
            <person name="Teo W.F.A."/>
            <person name="Lipun K."/>
            <person name="Srisuk N."/>
            <person name="Duangmal K."/>
        </authorList>
    </citation>
    <scope>NUCLEOTIDE SEQUENCE [LARGE SCALE GENOMIC DNA]</scope>
    <source>
        <strain evidence="2 3">K13G38</strain>
    </source>
</reference>
<organism evidence="2 3">
    <name type="scientific">Amycolatopsis acididurans</name>
    <dbReference type="NCBI Taxonomy" id="2724524"/>
    <lineage>
        <taxon>Bacteria</taxon>
        <taxon>Bacillati</taxon>
        <taxon>Actinomycetota</taxon>
        <taxon>Actinomycetes</taxon>
        <taxon>Pseudonocardiales</taxon>
        <taxon>Pseudonocardiaceae</taxon>
        <taxon>Amycolatopsis</taxon>
    </lineage>
</organism>
<dbReference type="Pfam" id="PF19809">
    <property type="entry name" value="DUF6292"/>
    <property type="match status" value="1"/>
</dbReference>
<name>A0ABX1JHS2_9PSEU</name>
<keyword evidence="3" id="KW-1185">Reference proteome</keyword>
<protein>
    <recommendedName>
        <fullName evidence="1">DUF6292 domain-containing protein</fullName>
    </recommendedName>
</protein>
<evidence type="ECO:0000259" key="1">
    <source>
        <dbReference type="Pfam" id="PF19809"/>
    </source>
</evidence>
<evidence type="ECO:0000313" key="2">
    <source>
        <dbReference type="EMBL" id="NKQ57787.1"/>
    </source>
</evidence>
<proteinExistence type="predicted"/>
<dbReference type="Proteomes" id="UP000715441">
    <property type="component" value="Unassembled WGS sequence"/>
</dbReference>
<accession>A0ABX1JHS2</accession>